<sequence length="103" mass="12085">MRQRCFRENQAVLFLNDKLLYPIPIFKFELQMTSVQAFKEAKVNTNCVHNFSRCYLCFEIIAPTHFWFRAKRRGYIKKGKNINRGLVLASSDFGGFRKGTLPC</sequence>
<name>A0A9Q3GC49_9BASI</name>
<proteinExistence type="predicted"/>
<protein>
    <submittedName>
        <fullName evidence="1">Uncharacterized protein</fullName>
    </submittedName>
</protein>
<dbReference type="AlphaFoldDB" id="A0A9Q3GC49"/>
<gene>
    <name evidence="1" type="ORF">O181_001888</name>
</gene>
<keyword evidence="2" id="KW-1185">Reference proteome</keyword>
<evidence type="ECO:0000313" key="1">
    <source>
        <dbReference type="EMBL" id="MBW0462173.1"/>
    </source>
</evidence>
<comment type="caution">
    <text evidence="1">The sequence shown here is derived from an EMBL/GenBank/DDBJ whole genome shotgun (WGS) entry which is preliminary data.</text>
</comment>
<dbReference type="EMBL" id="AVOT02000296">
    <property type="protein sequence ID" value="MBW0462173.1"/>
    <property type="molecule type" value="Genomic_DNA"/>
</dbReference>
<evidence type="ECO:0000313" key="2">
    <source>
        <dbReference type="Proteomes" id="UP000765509"/>
    </source>
</evidence>
<accession>A0A9Q3GC49</accession>
<dbReference type="Proteomes" id="UP000765509">
    <property type="component" value="Unassembled WGS sequence"/>
</dbReference>
<organism evidence="1 2">
    <name type="scientific">Austropuccinia psidii MF-1</name>
    <dbReference type="NCBI Taxonomy" id="1389203"/>
    <lineage>
        <taxon>Eukaryota</taxon>
        <taxon>Fungi</taxon>
        <taxon>Dikarya</taxon>
        <taxon>Basidiomycota</taxon>
        <taxon>Pucciniomycotina</taxon>
        <taxon>Pucciniomycetes</taxon>
        <taxon>Pucciniales</taxon>
        <taxon>Sphaerophragmiaceae</taxon>
        <taxon>Austropuccinia</taxon>
    </lineage>
</organism>
<reference evidence="1" key="1">
    <citation type="submission" date="2021-03" db="EMBL/GenBank/DDBJ databases">
        <title>Draft genome sequence of rust myrtle Austropuccinia psidii MF-1, a brazilian biotype.</title>
        <authorList>
            <person name="Quecine M.C."/>
            <person name="Pachon D.M.R."/>
            <person name="Bonatelli M.L."/>
            <person name="Correr F.H."/>
            <person name="Franceschini L.M."/>
            <person name="Leite T.F."/>
            <person name="Margarido G.R.A."/>
            <person name="Almeida C.A."/>
            <person name="Ferrarezi J.A."/>
            <person name="Labate C.A."/>
        </authorList>
    </citation>
    <scope>NUCLEOTIDE SEQUENCE</scope>
    <source>
        <strain evidence="1">MF-1</strain>
    </source>
</reference>